<keyword evidence="3" id="KW-0548">Nucleotidyltransferase</keyword>
<evidence type="ECO:0000256" key="1">
    <source>
        <dbReference type="ARBA" id="ARBA00006209"/>
    </source>
</evidence>
<evidence type="ECO:0000259" key="8">
    <source>
        <dbReference type="PROSITE" id="PS50175"/>
    </source>
</evidence>
<dbReference type="AlphaFoldDB" id="A0A0N4WSP3"/>
<dbReference type="InterPro" id="IPR021109">
    <property type="entry name" value="Peptidase_aspartic_dom_sf"/>
</dbReference>
<dbReference type="InterPro" id="IPR045495">
    <property type="entry name" value="PI4K_N"/>
</dbReference>
<evidence type="ECO:0000256" key="2">
    <source>
        <dbReference type="ARBA" id="ARBA00022679"/>
    </source>
</evidence>
<dbReference type="PROSITE" id="PS00141">
    <property type="entry name" value="ASP_PROTEASE"/>
    <property type="match status" value="1"/>
</dbReference>
<dbReference type="PANTHER" id="PTHR37984">
    <property type="entry name" value="PROTEIN CBG26694"/>
    <property type="match status" value="1"/>
</dbReference>
<name>A0A0N4WSP3_HAEPC</name>
<keyword evidence="4" id="KW-0540">Nuclease</keyword>
<dbReference type="OMA" id="GHREKFC"/>
<dbReference type="GO" id="GO:0004519">
    <property type="term" value="F:endonuclease activity"/>
    <property type="evidence" value="ECO:0007669"/>
    <property type="project" value="UniProtKB-KW"/>
</dbReference>
<dbReference type="GO" id="GO:0006508">
    <property type="term" value="P:proteolysis"/>
    <property type="evidence" value="ECO:0007669"/>
    <property type="project" value="InterPro"/>
</dbReference>
<dbReference type="InterPro" id="IPR050951">
    <property type="entry name" value="Retrovirus_Pol_polyprotein"/>
</dbReference>
<feature type="region of interest" description="Disordered" evidence="7">
    <location>
        <begin position="513"/>
        <end position="538"/>
    </location>
</feature>
<feature type="compositionally biased region" description="Basic residues" evidence="7">
    <location>
        <begin position="809"/>
        <end position="818"/>
    </location>
</feature>
<dbReference type="InterPro" id="IPR001995">
    <property type="entry name" value="Peptidase_A2_cat"/>
</dbReference>
<evidence type="ECO:0000256" key="6">
    <source>
        <dbReference type="ARBA" id="ARBA00022801"/>
    </source>
</evidence>
<feature type="compositionally biased region" description="Basic and acidic residues" evidence="7">
    <location>
        <begin position="783"/>
        <end position="799"/>
    </location>
</feature>
<feature type="compositionally biased region" description="Polar residues" evidence="7">
    <location>
        <begin position="769"/>
        <end position="781"/>
    </location>
</feature>
<comment type="similarity">
    <text evidence="1">Belongs to the PI3/PI4-kinase family. Type III PI4K subfamily.</text>
</comment>
<dbReference type="WBParaSite" id="HPLM_0001456901-mRNA-1">
    <property type="protein sequence ID" value="HPLM_0001456901-mRNA-1"/>
    <property type="gene ID" value="HPLM_0001456901"/>
</dbReference>
<evidence type="ECO:0000256" key="7">
    <source>
        <dbReference type="SAM" id="MobiDB-lite"/>
    </source>
</evidence>
<organism evidence="9">
    <name type="scientific">Haemonchus placei</name>
    <name type="common">Barber's pole worm</name>
    <dbReference type="NCBI Taxonomy" id="6290"/>
    <lineage>
        <taxon>Eukaryota</taxon>
        <taxon>Metazoa</taxon>
        <taxon>Ecdysozoa</taxon>
        <taxon>Nematoda</taxon>
        <taxon>Chromadorea</taxon>
        <taxon>Rhabditida</taxon>
        <taxon>Rhabditina</taxon>
        <taxon>Rhabditomorpha</taxon>
        <taxon>Strongyloidea</taxon>
        <taxon>Trichostrongylidae</taxon>
        <taxon>Haemonchus</taxon>
    </lineage>
</organism>
<dbReference type="GO" id="GO:0004190">
    <property type="term" value="F:aspartic-type endopeptidase activity"/>
    <property type="evidence" value="ECO:0007669"/>
    <property type="project" value="InterPro"/>
</dbReference>
<feature type="region of interest" description="Disordered" evidence="7">
    <location>
        <begin position="393"/>
        <end position="418"/>
    </location>
</feature>
<evidence type="ECO:0000256" key="5">
    <source>
        <dbReference type="ARBA" id="ARBA00022759"/>
    </source>
</evidence>
<dbReference type="Pfam" id="PF13975">
    <property type="entry name" value="gag-asp_proteas"/>
    <property type="match status" value="1"/>
</dbReference>
<accession>A0A0N4WSP3</accession>
<feature type="domain" description="Peptidase A2" evidence="8">
    <location>
        <begin position="447"/>
        <end position="485"/>
    </location>
</feature>
<keyword evidence="2" id="KW-0808">Transferase</keyword>
<dbReference type="SUPFAM" id="SSF50630">
    <property type="entry name" value="Acid proteases"/>
    <property type="match status" value="1"/>
</dbReference>
<dbReference type="PANTHER" id="PTHR37984:SF5">
    <property type="entry name" value="PROTEIN NYNRIN-LIKE"/>
    <property type="match status" value="1"/>
</dbReference>
<keyword evidence="5" id="KW-0255">Endonuclease</keyword>
<feature type="region of interest" description="Disordered" evidence="7">
    <location>
        <begin position="769"/>
        <end position="818"/>
    </location>
</feature>
<dbReference type="InterPro" id="IPR001969">
    <property type="entry name" value="Aspartic_peptidase_AS"/>
</dbReference>
<dbReference type="PROSITE" id="PS50175">
    <property type="entry name" value="ASP_PROT_RETROV"/>
    <property type="match status" value="1"/>
</dbReference>
<sequence>LVCENAIMTLGGIGVALVGSKDVPDMVLQIFLQRFANPPSPLDNVMVRCLANMWIAGARSIYDGVMKLFTQISIESSNRVYSQEPVSAGEHRYAHVSLSVDTALGRMADGVAEGEDQQALLVRLLELFVQLGIEGRRIGEKVSKSTVKDLLEEQRRQHKELVQMLLHRVEDGAGDRARTEEVSTPNVMAALSNRIEKWYSRYKEVFTEDARQLPKAARCYFWEVPATRVTQETVDYLSHLFDLKSSEFTTKYQCLELEKSDHEDYLAYTDSDGIKCLLWIFGLNSKSEAEIRQRLIAILDREYKAGRKIPLHELYQECENFLNPKRDCEAIAGDVKAVKETVKEDPKLIVCWNCEGKHYARECKKKLWFCKKCWTSGHREKFCEVAYQKGTAKRSRTSKRSHHRNDKKKHSKQDTKRHVRCSKISNASANVSTTRMYVEVVVNKHSVGFLLDTGSDITLLNEDVWKKMGFPKLEKTNITVKNASGDRMKIRGKLKIRLRGTVSLVNGTRVDTKQRRDAASLGNDGCRDRNKTKLPRGKKLKKKYADVFSEGLGLCTKEKADLIPLPNTRPVLRCCRPVAYAALESLPLTHQDVKLCTEQDPLLRRIKSLIKHGKWPKNDHKWSPFQAGKETLSPVQGCLMTGERTPAELFLGRKIRTRLSMLMPMPVGTDDPFSEQRREYMKQQFDRRHGATKRNFAVGEAVYARQWKSSKFVPRINKLGEVNEVDVNGKLVKKHVNQLKRRHVDKPTSNRSSMLKTLLDIFDLRDDQQIPTEKSTDQSATVEAEKMDIQTSGDRRRTPSPEPPPPLRRSIRTRRPVE</sequence>
<evidence type="ECO:0000313" key="9">
    <source>
        <dbReference type="WBParaSite" id="HPLM_0001456901-mRNA-1"/>
    </source>
</evidence>
<evidence type="ECO:0000256" key="4">
    <source>
        <dbReference type="ARBA" id="ARBA00022722"/>
    </source>
</evidence>
<protein>
    <submittedName>
        <fullName evidence="9">Peptidase A2 domain-containing protein</fullName>
    </submittedName>
</protein>
<dbReference type="GO" id="GO:0016779">
    <property type="term" value="F:nucleotidyltransferase activity"/>
    <property type="evidence" value="ECO:0007669"/>
    <property type="project" value="UniProtKB-KW"/>
</dbReference>
<reference evidence="9" key="1">
    <citation type="submission" date="2017-02" db="UniProtKB">
        <authorList>
            <consortium name="WormBaseParasite"/>
        </authorList>
    </citation>
    <scope>IDENTIFICATION</scope>
</reference>
<dbReference type="Gene3D" id="2.40.70.10">
    <property type="entry name" value="Acid Proteases"/>
    <property type="match status" value="1"/>
</dbReference>
<proteinExistence type="inferred from homology"/>
<keyword evidence="6" id="KW-0378">Hydrolase</keyword>
<evidence type="ECO:0000256" key="3">
    <source>
        <dbReference type="ARBA" id="ARBA00022695"/>
    </source>
</evidence>
<dbReference type="Pfam" id="PF19274">
    <property type="entry name" value="PI4K_N"/>
    <property type="match status" value="1"/>
</dbReference>